<dbReference type="GeneID" id="64633528"/>
<feature type="region of interest" description="Disordered" evidence="1">
    <location>
        <begin position="1"/>
        <end position="23"/>
    </location>
</feature>
<reference evidence="2" key="1">
    <citation type="journal article" date="2020" name="New Phytol.">
        <title>Comparative genomics reveals dynamic genome evolution in host specialist ectomycorrhizal fungi.</title>
        <authorList>
            <person name="Lofgren L.A."/>
            <person name="Nguyen N.H."/>
            <person name="Vilgalys R."/>
            <person name="Ruytinx J."/>
            <person name="Liao H.L."/>
            <person name="Branco S."/>
            <person name="Kuo A."/>
            <person name="LaButti K."/>
            <person name="Lipzen A."/>
            <person name="Andreopoulos W."/>
            <person name="Pangilinan J."/>
            <person name="Riley R."/>
            <person name="Hundley H."/>
            <person name="Na H."/>
            <person name="Barry K."/>
            <person name="Grigoriev I.V."/>
            <person name="Stajich J.E."/>
            <person name="Kennedy P.G."/>
        </authorList>
    </citation>
    <scope>NUCLEOTIDE SEQUENCE</scope>
    <source>
        <strain evidence="2">MN1</strain>
    </source>
</reference>
<feature type="region of interest" description="Disordered" evidence="1">
    <location>
        <begin position="73"/>
        <end position="127"/>
    </location>
</feature>
<sequence length="242" mass="26452">MNSTLNQGDSRPGEALTVPRGGWTDKLYGPAIKQILSDYINEPDPDTIEDILRHPNSQDYMLSCKGEFYDKAVDPAPPAQTTTVLPSSASVQPKASKDRAPEITTSSTHPPRDRKQRPSNAFSSFSFLTSKRNRTTSGSSLDARMWWKHNGTYDFLVVGCRVSSWFTLPAHSTVNQVQPLPPMMPPPSRDSVVAARVTFDVEEDPPDPHPGATGKQKGTRLVGAKLAFCDSQTSLLPDLADA</sequence>
<evidence type="ECO:0000313" key="2">
    <source>
        <dbReference type="EMBL" id="KAG1822801.1"/>
    </source>
</evidence>
<comment type="caution">
    <text evidence="2">The sequence shown here is derived from an EMBL/GenBank/DDBJ whole genome shotgun (WGS) entry which is preliminary data.</text>
</comment>
<dbReference type="RefSeq" id="XP_041197207.1">
    <property type="nucleotide sequence ID" value="XM_041339512.1"/>
</dbReference>
<proteinExistence type="predicted"/>
<dbReference type="Proteomes" id="UP000807769">
    <property type="component" value="Unassembled WGS sequence"/>
</dbReference>
<dbReference type="OrthoDB" id="2659705at2759"/>
<keyword evidence="3" id="KW-1185">Reference proteome</keyword>
<evidence type="ECO:0000256" key="1">
    <source>
        <dbReference type="SAM" id="MobiDB-lite"/>
    </source>
</evidence>
<organism evidence="2 3">
    <name type="scientific">Suillus subaureus</name>
    <dbReference type="NCBI Taxonomy" id="48587"/>
    <lineage>
        <taxon>Eukaryota</taxon>
        <taxon>Fungi</taxon>
        <taxon>Dikarya</taxon>
        <taxon>Basidiomycota</taxon>
        <taxon>Agaricomycotina</taxon>
        <taxon>Agaricomycetes</taxon>
        <taxon>Agaricomycetidae</taxon>
        <taxon>Boletales</taxon>
        <taxon>Suillineae</taxon>
        <taxon>Suillaceae</taxon>
        <taxon>Suillus</taxon>
    </lineage>
</organism>
<protein>
    <submittedName>
        <fullName evidence="2">Uncharacterized protein</fullName>
    </submittedName>
</protein>
<feature type="compositionally biased region" description="Polar residues" evidence="1">
    <location>
        <begin position="118"/>
        <end position="127"/>
    </location>
</feature>
<dbReference type="AlphaFoldDB" id="A0A9P7EJK7"/>
<feature type="compositionally biased region" description="Polar residues" evidence="1">
    <location>
        <begin position="79"/>
        <end position="93"/>
    </location>
</feature>
<accession>A0A9P7EJK7</accession>
<name>A0A9P7EJK7_9AGAM</name>
<gene>
    <name evidence="2" type="ORF">BJ212DRAFT_1477208</name>
</gene>
<evidence type="ECO:0000313" key="3">
    <source>
        <dbReference type="Proteomes" id="UP000807769"/>
    </source>
</evidence>
<dbReference type="EMBL" id="JABBWG010000005">
    <property type="protein sequence ID" value="KAG1822801.1"/>
    <property type="molecule type" value="Genomic_DNA"/>
</dbReference>